<dbReference type="RefSeq" id="XP_056057903.1">
    <property type="nucleotide sequence ID" value="XM_056199456.1"/>
</dbReference>
<dbReference type="GeneID" id="80894714"/>
<dbReference type="EMBL" id="JAJHUN010000002">
    <property type="protein sequence ID" value="KAJ4161519.1"/>
    <property type="molecule type" value="Genomic_DNA"/>
</dbReference>
<proteinExistence type="predicted"/>
<name>A0A9W8QKE4_AKAMU</name>
<evidence type="ECO:0000313" key="2">
    <source>
        <dbReference type="Proteomes" id="UP001144673"/>
    </source>
</evidence>
<keyword evidence="2" id="KW-1185">Reference proteome</keyword>
<sequence length="166" mass="18902">MHATPENTQALDRDNEAEEWSKFVNEMCEKCLFQRLFQHRQPPKECKCPMSGCEQYFAGPTAWEKWLRHRVAHLEKGEGNKLGVDNLLINSNKVGQLDRKVAMPQLHYSNQAAMPQIYTQGSFVATAPAHPMPILSSPPENLHLSKASSPFMLPSLRRLYSPNRAE</sequence>
<evidence type="ECO:0000313" key="1">
    <source>
        <dbReference type="EMBL" id="KAJ4161519.1"/>
    </source>
</evidence>
<evidence type="ECO:0008006" key="3">
    <source>
        <dbReference type="Google" id="ProtNLM"/>
    </source>
</evidence>
<accession>A0A9W8QKE4</accession>
<organism evidence="1 2">
    <name type="scientific">Akanthomyces muscarius</name>
    <name type="common">Entomopathogenic fungus</name>
    <name type="synonym">Lecanicillium muscarium</name>
    <dbReference type="NCBI Taxonomy" id="2231603"/>
    <lineage>
        <taxon>Eukaryota</taxon>
        <taxon>Fungi</taxon>
        <taxon>Dikarya</taxon>
        <taxon>Ascomycota</taxon>
        <taxon>Pezizomycotina</taxon>
        <taxon>Sordariomycetes</taxon>
        <taxon>Hypocreomycetidae</taxon>
        <taxon>Hypocreales</taxon>
        <taxon>Cordycipitaceae</taxon>
        <taxon>Akanthomyces</taxon>
    </lineage>
</organism>
<protein>
    <recommendedName>
        <fullName evidence="3">C2H2-type domain-containing protein</fullName>
    </recommendedName>
</protein>
<reference evidence="1" key="1">
    <citation type="journal article" date="2023" name="Access Microbiol">
        <title>De-novo genome assembly for Akanthomyces muscarius, a biocontrol agent of insect agricultural pests.</title>
        <authorList>
            <person name="Erdos Z."/>
            <person name="Studholme D.J."/>
            <person name="Raymond B."/>
            <person name="Sharma M."/>
        </authorList>
    </citation>
    <scope>NUCLEOTIDE SEQUENCE</scope>
    <source>
        <strain evidence="1">Ve6</strain>
    </source>
</reference>
<dbReference type="Proteomes" id="UP001144673">
    <property type="component" value="Unassembled WGS sequence"/>
</dbReference>
<gene>
    <name evidence="1" type="ORF">LMH87_007555</name>
</gene>
<comment type="caution">
    <text evidence="1">The sequence shown here is derived from an EMBL/GenBank/DDBJ whole genome shotgun (WGS) entry which is preliminary data.</text>
</comment>
<dbReference type="AlphaFoldDB" id="A0A9W8QKE4"/>